<dbReference type="AlphaFoldDB" id="A0A5A7QSB5"/>
<proteinExistence type="predicted"/>
<dbReference type="GO" id="GO:0016301">
    <property type="term" value="F:kinase activity"/>
    <property type="evidence" value="ECO:0007669"/>
    <property type="project" value="UniProtKB-KW"/>
</dbReference>
<protein>
    <submittedName>
        <fullName evidence="2">Leucine-rich receptor-like protein kinase family protein</fullName>
    </submittedName>
</protein>
<feature type="region of interest" description="Disordered" evidence="1">
    <location>
        <begin position="109"/>
        <end position="132"/>
    </location>
</feature>
<gene>
    <name evidence="2" type="ORF">STAS_25379</name>
</gene>
<evidence type="ECO:0000313" key="2">
    <source>
        <dbReference type="EMBL" id="GER48223.1"/>
    </source>
</evidence>
<keyword evidence="2" id="KW-0675">Receptor</keyword>
<name>A0A5A7QSB5_STRAF</name>
<keyword evidence="2" id="KW-0808">Transferase</keyword>
<comment type="caution">
    <text evidence="2">The sequence shown here is derived from an EMBL/GenBank/DDBJ whole genome shotgun (WGS) entry which is preliminary data.</text>
</comment>
<accession>A0A5A7QSB5</accession>
<evidence type="ECO:0000256" key="1">
    <source>
        <dbReference type="SAM" id="MobiDB-lite"/>
    </source>
</evidence>
<reference evidence="3" key="1">
    <citation type="journal article" date="2019" name="Curr. Biol.">
        <title>Genome Sequence of Striga asiatica Provides Insight into the Evolution of Plant Parasitism.</title>
        <authorList>
            <person name="Yoshida S."/>
            <person name="Kim S."/>
            <person name="Wafula E.K."/>
            <person name="Tanskanen J."/>
            <person name="Kim Y.M."/>
            <person name="Honaas L."/>
            <person name="Yang Z."/>
            <person name="Spallek T."/>
            <person name="Conn C.E."/>
            <person name="Ichihashi Y."/>
            <person name="Cheong K."/>
            <person name="Cui S."/>
            <person name="Der J.P."/>
            <person name="Gundlach H."/>
            <person name="Jiao Y."/>
            <person name="Hori C."/>
            <person name="Ishida J.K."/>
            <person name="Kasahara H."/>
            <person name="Kiba T."/>
            <person name="Kim M.S."/>
            <person name="Koo N."/>
            <person name="Laohavisit A."/>
            <person name="Lee Y.H."/>
            <person name="Lumba S."/>
            <person name="McCourt P."/>
            <person name="Mortimer J.C."/>
            <person name="Mutuku J.M."/>
            <person name="Nomura T."/>
            <person name="Sasaki-Sekimoto Y."/>
            <person name="Seto Y."/>
            <person name="Wang Y."/>
            <person name="Wakatake T."/>
            <person name="Sakakibara H."/>
            <person name="Demura T."/>
            <person name="Yamaguchi S."/>
            <person name="Yoneyama K."/>
            <person name="Manabe R.I."/>
            <person name="Nelson D.C."/>
            <person name="Schulman A.H."/>
            <person name="Timko M.P."/>
            <person name="dePamphilis C.W."/>
            <person name="Choi D."/>
            <person name="Shirasu K."/>
        </authorList>
    </citation>
    <scope>NUCLEOTIDE SEQUENCE [LARGE SCALE GENOMIC DNA]</scope>
    <source>
        <strain evidence="3">cv. UVA1</strain>
    </source>
</reference>
<sequence length="132" mass="14679">MLEGRLAENGCCCSTAGILAIWLLGPSDDRKSDATAAGIWVCSPRIRSNCHLLVLSRAYRDLPSLDEFSLSCLKSGSQKFDPVVDACCWSGVEVTVERRVLSKKERESCERGRDISPNISEQKPFTRSRKKK</sequence>
<organism evidence="2 3">
    <name type="scientific">Striga asiatica</name>
    <name type="common">Asiatic witchweed</name>
    <name type="synonym">Buchnera asiatica</name>
    <dbReference type="NCBI Taxonomy" id="4170"/>
    <lineage>
        <taxon>Eukaryota</taxon>
        <taxon>Viridiplantae</taxon>
        <taxon>Streptophyta</taxon>
        <taxon>Embryophyta</taxon>
        <taxon>Tracheophyta</taxon>
        <taxon>Spermatophyta</taxon>
        <taxon>Magnoliopsida</taxon>
        <taxon>eudicotyledons</taxon>
        <taxon>Gunneridae</taxon>
        <taxon>Pentapetalae</taxon>
        <taxon>asterids</taxon>
        <taxon>lamiids</taxon>
        <taxon>Lamiales</taxon>
        <taxon>Orobanchaceae</taxon>
        <taxon>Buchnereae</taxon>
        <taxon>Striga</taxon>
    </lineage>
</organism>
<keyword evidence="3" id="KW-1185">Reference proteome</keyword>
<dbReference type="EMBL" id="BKCP01008181">
    <property type="protein sequence ID" value="GER48223.1"/>
    <property type="molecule type" value="Genomic_DNA"/>
</dbReference>
<evidence type="ECO:0000313" key="3">
    <source>
        <dbReference type="Proteomes" id="UP000325081"/>
    </source>
</evidence>
<dbReference type="Proteomes" id="UP000325081">
    <property type="component" value="Unassembled WGS sequence"/>
</dbReference>
<keyword evidence="2" id="KW-0418">Kinase</keyword>